<evidence type="ECO:0000256" key="3">
    <source>
        <dbReference type="ARBA" id="ARBA00023163"/>
    </source>
</evidence>
<proteinExistence type="predicted"/>
<dbReference type="GO" id="GO:0003700">
    <property type="term" value="F:DNA-binding transcription factor activity"/>
    <property type="evidence" value="ECO:0007669"/>
    <property type="project" value="TreeGrafter"/>
</dbReference>
<keyword evidence="3" id="KW-0804">Transcription</keyword>
<dbReference type="PROSITE" id="PS00356">
    <property type="entry name" value="HTH_LACI_1"/>
    <property type="match status" value="1"/>
</dbReference>
<dbReference type="Proteomes" id="UP000198725">
    <property type="component" value="Unassembled WGS sequence"/>
</dbReference>
<dbReference type="CDD" id="cd01545">
    <property type="entry name" value="PBP1_SalR"/>
    <property type="match status" value="1"/>
</dbReference>
<dbReference type="PRINTS" id="PR00036">
    <property type="entry name" value="HTHLACI"/>
</dbReference>
<dbReference type="AlphaFoldDB" id="A0A1I4BDC1"/>
<evidence type="ECO:0000313" key="6">
    <source>
        <dbReference type="Proteomes" id="UP000198725"/>
    </source>
</evidence>
<organism evidence="5 6">
    <name type="scientific">Rhodanobacter glycinis</name>
    <dbReference type="NCBI Taxonomy" id="582702"/>
    <lineage>
        <taxon>Bacteria</taxon>
        <taxon>Pseudomonadati</taxon>
        <taxon>Pseudomonadota</taxon>
        <taxon>Gammaproteobacteria</taxon>
        <taxon>Lysobacterales</taxon>
        <taxon>Rhodanobacteraceae</taxon>
        <taxon>Rhodanobacter</taxon>
    </lineage>
</organism>
<dbReference type="InterPro" id="IPR000843">
    <property type="entry name" value="HTH_LacI"/>
</dbReference>
<evidence type="ECO:0000256" key="1">
    <source>
        <dbReference type="ARBA" id="ARBA00023015"/>
    </source>
</evidence>
<dbReference type="SUPFAM" id="SSF53822">
    <property type="entry name" value="Periplasmic binding protein-like I"/>
    <property type="match status" value="1"/>
</dbReference>
<keyword evidence="2" id="KW-0238">DNA-binding</keyword>
<keyword evidence="6" id="KW-1185">Reference proteome</keyword>
<dbReference type="Gene3D" id="1.10.260.40">
    <property type="entry name" value="lambda repressor-like DNA-binding domains"/>
    <property type="match status" value="1"/>
</dbReference>
<gene>
    <name evidence="5" type="ORF">SAMN05192579_10527</name>
</gene>
<dbReference type="Pfam" id="PF00356">
    <property type="entry name" value="LacI"/>
    <property type="match status" value="1"/>
</dbReference>
<dbReference type="InterPro" id="IPR046335">
    <property type="entry name" value="LacI/GalR-like_sensor"/>
</dbReference>
<evidence type="ECO:0000256" key="2">
    <source>
        <dbReference type="ARBA" id="ARBA00023125"/>
    </source>
</evidence>
<protein>
    <submittedName>
        <fullName evidence="5">Transcriptional regulator, LacI family</fullName>
    </submittedName>
</protein>
<name>A0A1I4BDC1_9GAMM</name>
<dbReference type="GO" id="GO:0000976">
    <property type="term" value="F:transcription cis-regulatory region binding"/>
    <property type="evidence" value="ECO:0007669"/>
    <property type="project" value="TreeGrafter"/>
</dbReference>
<sequence>MRTRIEDVARQAGVSPKTVSRVLNNEPNVREALRERTLAAVRALGYRPNPSARSLASNRSFLIALLYDNPSPYYVMEVQNGVLDACDEHRYSMMVRPLLSSAPDFLERVDALVSQFRPDGLVLTPPIADHAKLLALLQSRGTPHARISPKSRSRGVGATLDERSAAREMVRHLVTLGHRRIAHITGHHSHGASSWRLLGYRDGLEQAGLPFDPALVVEGLFSFDSGVVAARQLFALRRRPTAVFAGNDDTAAGVMWAAAEHGLSIPGDVSICGFDDTPLSRQVWPALTTVCQPSQDMGRIATQQLLRTIDNDAEGDMVSVPFTLQLRRSTGAAPLRARARKA</sequence>
<accession>A0A1I4BDC1</accession>
<dbReference type="PROSITE" id="PS50932">
    <property type="entry name" value="HTH_LACI_2"/>
    <property type="match status" value="1"/>
</dbReference>
<keyword evidence="1" id="KW-0805">Transcription regulation</keyword>
<dbReference type="Gene3D" id="3.40.50.2300">
    <property type="match status" value="2"/>
</dbReference>
<dbReference type="SMART" id="SM00354">
    <property type="entry name" value="HTH_LACI"/>
    <property type="match status" value="1"/>
</dbReference>
<evidence type="ECO:0000313" key="5">
    <source>
        <dbReference type="EMBL" id="SFK66117.1"/>
    </source>
</evidence>
<dbReference type="InterPro" id="IPR028082">
    <property type="entry name" value="Peripla_BP_I"/>
</dbReference>
<dbReference type="CDD" id="cd01392">
    <property type="entry name" value="HTH_LacI"/>
    <property type="match status" value="1"/>
</dbReference>
<evidence type="ECO:0000259" key="4">
    <source>
        <dbReference type="PROSITE" id="PS50932"/>
    </source>
</evidence>
<dbReference type="Pfam" id="PF13377">
    <property type="entry name" value="Peripla_BP_3"/>
    <property type="match status" value="1"/>
</dbReference>
<dbReference type="SUPFAM" id="SSF47413">
    <property type="entry name" value="lambda repressor-like DNA-binding domains"/>
    <property type="match status" value="1"/>
</dbReference>
<dbReference type="EMBL" id="FOSR01000005">
    <property type="protein sequence ID" value="SFK66117.1"/>
    <property type="molecule type" value="Genomic_DNA"/>
</dbReference>
<feature type="domain" description="HTH lacI-type" evidence="4">
    <location>
        <begin position="3"/>
        <end position="57"/>
    </location>
</feature>
<reference evidence="6" key="1">
    <citation type="submission" date="2016-10" db="EMBL/GenBank/DDBJ databases">
        <authorList>
            <person name="Varghese N."/>
            <person name="Submissions S."/>
        </authorList>
    </citation>
    <scope>NUCLEOTIDE SEQUENCE [LARGE SCALE GENOMIC DNA]</scope>
    <source>
        <strain evidence="6">MO64</strain>
    </source>
</reference>
<dbReference type="PANTHER" id="PTHR30146">
    <property type="entry name" value="LACI-RELATED TRANSCRIPTIONAL REPRESSOR"/>
    <property type="match status" value="1"/>
</dbReference>
<dbReference type="PANTHER" id="PTHR30146:SF153">
    <property type="entry name" value="LACTOSE OPERON REPRESSOR"/>
    <property type="match status" value="1"/>
</dbReference>
<dbReference type="RefSeq" id="WP_092702778.1">
    <property type="nucleotide sequence ID" value="NZ_FOSR01000005.1"/>
</dbReference>
<dbReference type="InterPro" id="IPR010982">
    <property type="entry name" value="Lambda_DNA-bd_dom_sf"/>
</dbReference>